<dbReference type="Proteomes" id="UP000279833">
    <property type="component" value="Unassembled WGS sequence"/>
</dbReference>
<accession>A0A183KRY9</accession>
<dbReference type="EMBL" id="UZAK01040265">
    <property type="protein sequence ID" value="VDP64330.1"/>
    <property type="molecule type" value="Genomic_DNA"/>
</dbReference>
<proteinExistence type="predicted"/>
<dbReference type="AlphaFoldDB" id="A0A183KRY9"/>
<evidence type="ECO:0000313" key="1">
    <source>
        <dbReference type="EMBL" id="VDP64330.1"/>
    </source>
</evidence>
<reference evidence="3" key="1">
    <citation type="submission" date="2016-06" db="UniProtKB">
        <authorList>
            <consortium name="WormBaseParasite"/>
        </authorList>
    </citation>
    <scope>IDENTIFICATION</scope>
</reference>
<sequence>MVLPVLGVCEVIYWSEQIPEDDNASSLVSVKIEDLPDTLKDDELDPLVLRVKETIKDSEAKERFDGLSTDVHSQVSPPSVDQFFRNYLQNNGFLETLNVFQAEWFKFLHKGLLNKEAAPVPDIYIQNDELRNVIKDIRSENLTLKNSVL</sequence>
<protein>
    <submittedName>
        <fullName evidence="3">BSD domain-containing protein</fullName>
    </submittedName>
</protein>
<reference evidence="1 2" key="2">
    <citation type="submission" date="2018-11" db="EMBL/GenBank/DDBJ databases">
        <authorList>
            <consortium name="Pathogen Informatics"/>
        </authorList>
    </citation>
    <scope>NUCLEOTIDE SEQUENCE [LARGE SCALE GENOMIC DNA]</scope>
    <source>
        <strain evidence="1">Dakar</strain>
        <strain evidence="2">Dakar, Senegal</strain>
    </source>
</reference>
<dbReference type="WBParaSite" id="SCUD_0001782801-mRNA-1">
    <property type="protein sequence ID" value="SCUD_0001782801-mRNA-1"/>
    <property type="gene ID" value="SCUD_0001782801"/>
</dbReference>
<evidence type="ECO:0000313" key="2">
    <source>
        <dbReference type="Proteomes" id="UP000279833"/>
    </source>
</evidence>
<organism evidence="3">
    <name type="scientific">Schistosoma curassoni</name>
    <dbReference type="NCBI Taxonomy" id="6186"/>
    <lineage>
        <taxon>Eukaryota</taxon>
        <taxon>Metazoa</taxon>
        <taxon>Spiralia</taxon>
        <taxon>Lophotrochozoa</taxon>
        <taxon>Platyhelminthes</taxon>
        <taxon>Trematoda</taxon>
        <taxon>Digenea</taxon>
        <taxon>Strigeidida</taxon>
        <taxon>Schistosomatoidea</taxon>
        <taxon>Schistosomatidae</taxon>
        <taxon>Schistosoma</taxon>
    </lineage>
</organism>
<keyword evidence="2" id="KW-1185">Reference proteome</keyword>
<gene>
    <name evidence="1" type="ORF">SCUD_LOCUS17825</name>
</gene>
<name>A0A183KRY9_9TREM</name>
<evidence type="ECO:0000313" key="3">
    <source>
        <dbReference type="WBParaSite" id="SCUD_0001782801-mRNA-1"/>
    </source>
</evidence>
<dbReference type="STRING" id="6186.A0A183KRY9"/>